<evidence type="ECO:0000313" key="1">
    <source>
        <dbReference type="EMBL" id="RMZ99948.1"/>
    </source>
</evidence>
<keyword evidence="2" id="KW-1185">Reference proteome</keyword>
<dbReference type="Proteomes" id="UP000276133">
    <property type="component" value="Unassembled WGS sequence"/>
</dbReference>
<dbReference type="EMBL" id="REGN01009984">
    <property type="protein sequence ID" value="RMZ99948.1"/>
    <property type="molecule type" value="Genomic_DNA"/>
</dbReference>
<proteinExistence type="predicted"/>
<gene>
    <name evidence="1" type="ORF">BpHYR1_015959</name>
</gene>
<reference evidence="1 2" key="1">
    <citation type="journal article" date="2018" name="Sci. Rep.">
        <title>Genomic signatures of local adaptation to the degree of environmental predictability in rotifers.</title>
        <authorList>
            <person name="Franch-Gras L."/>
            <person name="Hahn C."/>
            <person name="Garcia-Roger E.M."/>
            <person name="Carmona M.J."/>
            <person name="Serra M."/>
            <person name="Gomez A."/>
        </authorList>
    </citation>
    <scope>NUCLEOTIDE SEQUENCE [LARGE SCALE GENOMIC DNA]</scope>
    <source>
        <strain evidence="1">HYR1</strain>
    </source>
</reference>
<protein>
    <submittedName>
        <fullName evidence="1">Uncharacterized protein</fullName>
    </submittedName>
</protein>
<dbReference type="AlphaFoldDB" id="A0A3M7PLU6"/>
<organism evidence="1 2">
    <name type="scientific">Brachionus plicatilis</name>
    <name type="common">Marine rotifer</name>
    <name type="synonym">Brachionus muelleri</name>
    <dbReference type="NCBI Taxonomy" id="10195"/>
    <lineage>
        <taxon>Eukaryota</taxon>
        <taxon>Metazoa</taxon>
        <taxon>Spiralia</taxon>
        <taxon>Gnathifera</taxon>
        <taxon>Rotifera</taxon>
        <taxon>Eurotatoria</taxon>
        <taxon>Monogononta</taxon>
        <taxon>Pseudotrocha</taxon>
        <taxon>Ploima</taxon>
        <taxon>Brachionidae</taxon>
        <taxon>Brachionus</taxon>
    </lineage>
</organism>
<accession>A0A3M7PLU6</accession>
<sequence length="19" mass="2172">MRNQISSQSFHLSMVPVPI</sequence>
<comment type="caution">
    <text evidence="1">The sequence shown here is derived from an EMBL/GenBank/DDBJ whole genome shotgun (WGS) entry which is preliminary data.</text>
</comment>
<name>A0A3M7PLU6_BRAPC</name>
<evidence type="ECO:0000313" key="2">
    <source>
        <dbReference type="Proteomes" id="UP000276133"/>
    </source>
</evidence>